<dbReference type="PANTHER" id="PTHR32309:SF13">
    <property type="entry name" value="FERRIC ENTEROBACTIN TRANSPORT PROTEIN FEPE"/>
    <property type="match status" value="1"/>
</dbReference>
<keyword evidence="5" id="KW-1003">Cell membrane</keyword>
<accession>A0A7X1E9Z1</accession>
<feature type="domain" description="Tyrosine-protein kinase G-rich" evidence="20">
    <location>
        <begin position="377"/>
        <end position="446"/>
    </location>
</feature>
<keyword evidence="7" id="KW-0808">Transferase</keyword>
<evidence type="ECO:0000256" key="1">
    <source>
        <dbReference type="ARBA" id="ARBA00004429"/>
    </source>
</evidence>
<evidence type="ECO:0000256" key="3">
    <source>
        <dbReference type="ARBA" id="ARBA00008883"/>
    </source>
</evidence>
<sequence length="735" mass="83113">MKPSSNSEFPKTDFNPTPSSRGIDLSKYYAAARERMWIFLVVAISVASIVLAVIASLDPLYKAETTIQLLRQEEKQLQFAEVTEETLETSEDLNTEVGFYESDQILARIASRIEAEIYDDFIAPYEIPEGEKTLEGIMSIVEEHRNVIPSRLSLVVVIEYLHQDPEVAARVANFFHEEISAAHSERRSEIMDRAIVELRDQAEIQRLKVENLERDIHAFKNSQKTISFDQGLDIDRQEISILNANATNAKEALDRLYAKWSMVERKTERGESLLELSFLTDNPNIRELVATISNLRIQMAELEQRYREFHPKMIQASESLQAAETELANAMDTQVEMLKAELRQGERNYHASLAKVNQKKQQILDLQGMQATYDSKMRDLEVNKRLYLQFFSRIQEIEAQNRGQTSRIRIVDEARVPRELAQPNLRTGALLAFMAGGVSGTFVLIVLVFLDNRVKCRSDIERRLGQPIIGMLSVAENADSNLHKMVRENSRDPRVSENLNNIIDSIRLDQSTSDAKSILVTSTSHGEGKSYVASSIAAAFERYGDKTLLLNCDLRSNQAAVLEHARSGLVHYLQDRSANIEDSIYKSPTLDCDVMPAGAPNAHPYRLFESERFESLMAELRNRYDRIVIDTPPTHLYGDARNVSQHADGQLIVIGFGIPKMDNAQKSISKLSKLGKPIFGAVVNGISKKKAKIYYPEFYDDQKSYANDSKNRGVGLGSIFSRIKNSLGKDRSPQI</sequence>
<dbReference type="Gene3D" id="3.40.50.300">
    <property type="entry name" value="P-loop containing nucleotide triphosphate hydrolases"/>
    <property type="match status" value="1"/>
</dbReference>
<feature type="coiled-coil region" evidence="16">
    <location>
        <begin position="285"/>
        <end position="348"/>
    </location>
</feature>
<dbReference type="Pfam" id="PF02706">
    <property type="entry name" value="Wzz"/>
    <property type="match status" value="1"/>
</dbReference>
<evidence type="ECO:0000313" key="22">
    <source>
        <dbReference type="Proteomes" id="UP000526501"/>
    </source>
</evidence>
<dbReference type="PANTHER" id="PTHR32309">
    <property type="entry name" value="TYROSINE-PROTEIN KINASE"/>
    <property type="match status" value="1"/>
</dbReference>
<comment type="catalytic activity">
    <reaction evidence="15">
        <text>L-tyrosyl-[protein] + ATP = O-phospho-L-tyrosyl-[protein] + ADP + H(+)</text>
        <dbReference type="Rhea" id="RHEA:10596"/>
        <dbReference type="Rhea" id="RHEA-COMP:10136"/>
        <dbReference type="Rhea" id="RHEA-COMP:20101"/>
        <dbReference type="ChEBI" id="CHEBI:15378"/>
        <dbReference type="ChEBI" id="CHEBI:30616"/>
        <dbReference type="ChEBI" id="CHEBI:46858"/>
        <dbReference type="ChEBI" id="CHEBI:61978"/>
        <dbReference type="ChEBI" id="CHEBI:456216"/>
        <dbReference type="EC" id="2.7.10.2"/>
    </reaction>
</comment>
<evidence type="ECO:0000256" key="14">
    <source>
        <dbReference type="ARBA" id="ARBA00023137"/>
    </source>
</evidence>
<evidence type="ECO:0000256" key="17">
    <source>
        <dbReference type="SAM" id="Phobius"/>
    </source>
</evidence>
<reference evidence="21 22" key="1">
    <citation type="submission" date="2020-07" db="EMBL/GenBank/DDBJ databases">
        <authorList>
            <person name="Feng X."/>
        </authorList>
    </citation>
    <scope>NUCLEOTIDE SEQUENCE [LARGE SCALE GENOMIC DNA]</scope>
    <source>
        <strain evidence="21 22">JCM23202</strain>
    </source>
</reference>
<evidence type="ECO:0000313" key="21">
    <source>
        <dbReference type="EMBL" id="MBC2606262.1"/>
    </source>
</evidence>
<dbReference type="AlphaFoldDB" id="A0A7X1E9Z1"/>
<evidence type="ECO:0000256" key="9">
    <source>
        <dbReference type="ARBA" id="ARBA00022741"/>
    </source>
</evidence>
<feature type="domain" description="AAA" evidence="19">
    <location>
        <begin position="516"/>
        <end position="635"/>
    </location>
</feature>
<organism evidence="21 22">
    <name type="scientific">Pelagicoccus albus</name>
    <dbReference type="NCBI Taxonomy" id="415222"/>
    <lineage>
        <taxon>Bacteria</taxon>
        <taxon>Pseudomonadati</taxon>
        <taxon>Verrucomicrobiota</taxon>
        <taxon>Opitutia</taxon>
        <taxon>Puniceicoccales</taxon>
        <taxon>Pelagicoccaceae</taxon>
        <taxon>Pelagicoccus</taxon>
    </lineage>
</organism>
<dbReference type="Proteomes" id="UP000526501">
    <property type="component" value="Unassembled WGS sequence"/>
</dbReference>
<feature type="domain" description="Polysaccharide chain length determinant N-terminal" evidence="18">
    <location>
        <begin position="23"/>
        <end position="111"/>
    </location>
</feature>
<keyword evidence="8 17" id="KW-0812">Transmembrane</keyword>
<comment type="similarity">
    <text evidence="3">Belongs to the etk/wzc family.</text>
</comment>
<dbReference type="EMBL" id="JACHVC010000008">
    <property type="protein sequence ID" value="MBC2606262.1"/>
    <property type="molecule type" value="Genomic_DNA"/>
</dbReference>
<evidence type="ECO:0000256" key="4">
    <source>
        <dbReference type="ARBA" id="ARBA00011903"/>
    </source>
</evidence>
<dbReference type="GO" id="GO:0005524">
    <property type="term" value="F:ATP binding"/>
    <property type="evidence" value="ECO:0007669"/>
    <property type="project" value="UniProtKB-KW"/>
</dbReference>
<dbReference type="InterPro" id="IPR005702">
    <property type="entry name" value="Wzc-like_C"/>
</dbReference>
<keyword evidence="10 21" id="KW-0418">Kinase</keyword>
<evidence type="ECO:0000256" key="12">
    <source>
        <dbReference type="ARBA" id="ARBA00022989"/>
    </source>
</evidence>
<dbReference type="EC" id="2.7.10.2" evidence="4"/>
<keyword evidence="12 17" id="KW-1133">Transmembrane helix</keyword>
<evidence type="ECO:0000256" key="13">
    <source>
        <dbReference type="ARBA" id="ARBA00023136"/>
    </source>
</evidence>
<protein>
    <recommendedName>
        <fullName evidence="4">non-specific protein-tyrosine kinase</fullName>
        <ecNumber evidence="4">2.7.10.2</ecNumber>
    </recommendedName>
</protein>
<dbReference type="Pfam" id="PF13807">
    <property type="entry name" value="GNVR"/>
    <property type="match status" value="1"/>
</dbReference>
<evidence type="ECO:0000256" key="6">
    <source>
        <dbReference type="ARBA" id="ARBA00022519"/>
    </source>
</evidence>
<comment type="caution">
    <text evidence="21">The sequence shown here is derived from an EMBL/GenBank/DDBJ whole genome shotgun (WGS) entry which is preliminary data.</text>
</comment>
<comment type="similarity">
    <text evidence="2">Belongs to the CpsD/CapB family.</text>
</comment>
<dbReference type="Pfam" id="PF13614">
    <property type="entry name" value="AAA_31"/>
    <property type="match status" value="1"/>
</dbReference>
<evidence type="ECO:0000259" key="20">
    <source>
        <dbReference type="Pfam" id="PF13807"/>
    </source>
</evidence>
<feature type="transmembrane region" description="Helical" evidence="17">
    <location>
        <begin position="428"/>
        <end position="450"/>
    </location>
</feature>
<evidence type="ECO:0000256" key="5">
    <source>
        <dbReference type="ARBA" id="ARBA00022475"/>
    </source>
</evidence>
<dbReference type="InterPro" id="IPR003856">
    <property type="entry name" value="LPS_length_determ_N"/>
</dbReference>
<dbReference type="NCBIfam" id="TIGR01007">
    <property type="entry name" value="eps_fam"/>
    <property type="match status" value="1"/>
</dbReference>
<keyword evidence="16" id="KW-0175">Coiled coil</keyword>
<keyword evidence="11" id="KW-0067">ATP-binding</keyword>
<evidence type="ECO:0000256" key="2">
    <source>
        <dbReference type="ARBA" id="ARBA00007316"/>
    </source>
</evidence>
<proteinExistence type="inferred from homology"/>
<dbReference type="RefSeq" id="WP_185660148.1">
    <property type="nucleotide sequence ID" value="NZ_CAWPOO010000008.1"/>
</dbReference>
<keyword evidence="22" id="KW-1185">Reference proteome</keyword>
<comment type="subcellular location">
    <subcellularLocation>
        <location evidence="1">Cell inner membrane</location>
        <topology evidence="1">Multi-pass membrane protein</topology>
    </subcellularLocation>
</comment>
<keyword evidence="14" id="KW-0829">Tyrosine-protein kinase</keyword>
<dbReference type="GO" id="GO:0004715">
    <property type="term" value="F:non-membrane spanning protein tyrosine kinase activity"/>
    <property type="evidence" value="ECO:0007669"/>
    <property type="project" value="UniProtKB-EC"/>
</dbReference>
<evidence type="ECO:0000259" key="19">
    <source>
        <dbReference type="Pfam" id="PF13614"/>
    </source>
</evidence>
<dbReference type="InterPro" id="IPR025669">
    <property type="entry name" value="AAA_dom"/>
</dbReference>
<dbReference type="SUPFAM" id="SSF52540">
    <property type="entry name" value="P-loop containing nucleoside triphosphate hydrolases"/>
    <property type="match status" value="1"/>
</dbReference>
<dbReference type="CDD" id="cd05387">
    <property type="entry name" value="BY-kinase"/>
    <property type="match status" value="1"/>
</dbReference>
<gene>
    <name evidence="21" type="ORF">H5P27_09400</name>
</gene>
<evidence type="ECO:0000256" key="10">
    <source>
        <dbReference type="ARBA" id="ARBA00022777"/>
    </source>
</evidence>
<dbReference type="GO" id="GO:0005886">
    <property type="term" value="C:plasma membrane"/>
    <property type="evidence" value="ECO:0007669"/>
    <property type="project" value="UniProtKB-SubCell"/>
</dbReference>
<evidence type="ECO:0000256" key="11">
    <source>
        <dbReference type="ARBA" id="ARBA00022840"/>
    </source>
</evidence>
<evidence type="ECO:0000259" key="18">
    <source>
        <dbReference type="Pfam" id="PF02706"/>
    </source>
</evidence>
<dbReference type="InterPro" id="IPR050445">
    <property type="entry name" value="Bact_polysacc_biosynth/exp"/>
</dbReference>
<keyword evidence="9" id="KW-0547">Nucleotide-binding</keyword>
<keyword evidence="6" id="KW-0997">Cell inner membrane</keyword>
<feature type="coiled-coil region" evidence="16">
    <location>
        <begin position="195"/>
        <end position="259"/>
    </location>
</feature>
<dbReference type="InterPro" id="IPR032807">
    <property type="entry name" value="GNVR"/>
</dbReference>
<evidence type="ECO:0000256" key="8">
    <source>
        <dbReference type="ARBA" id="ARBA00022692"/>
    </source>
</evidence>
<evidence type="ECO:0000256" key="7">
    <source>
        <dbReference type="ARBA" id="ARBA00022679"/>
    </source>
</evidence>
<feature type="transmembrane region" description="Helical" evidence="17">
    <location>
        <begin position="36"/>
        <end position="57"/>
    </location>
</feature>
<evidence type="ECO:0000256" key="16">
    <source>
        <dbReference type="SAM" id="Coils"/>
    </source>
</evidence>
<keyword evidence="13 17" id="KW-0472">Membrane</keyword>
<evidence type="ECO:0000256" key="15">
    <source>
        <dbReference type="ARBA" id="ARBA00051245"/>
    </source>
</evidence>
<dbReference type="InterPro" id="IPR027417">
    <property type="entry name" value="P-loop_NTPase"/>
</dbReference>
<name>A0A7X1E9Z1_9BACT</name>